<name>A0A2U2JEY2_9FLAO</name>
<dbReference type="EMBL" id="QFFG01000001">
    <property type="protein sequence ID" value="PWG06907.1"/>
    <property type="molecule type" value="Genomic_DNA"/>
</dbReference>
<reference evidence="1 2" key="1">
    <citation type="submission" date="2018-05" db="EMBL/GenBank/DDBJ databases">
        <title>Polaribacter aquimarinus sp. nov., isolated from sediment in a sediment of sea.</title>
        <authorList>
            <person name="Lu D."/>
        </authorList>
    </citation>
    <scope>NUCLEOTIDE SEQUENCE [LARGE SCALE GENOMIC DNA]</scope>
    <source>
        <strain evidence="1 2">ZY113</strain>
    </source>
</reference>
<proteinExistence type="predicted"/>
<comment type="caution">
    <text evidence="1">The sequence shown here is derived from an EMBL/GenBank/DDBJ whole genome shotgun (WGS) entry which is preliminary data.</text>
</comment>
<dbReference type="OrthoDB" id="7063466at2"/>
<dbReference type="RefSeq" id="WP_109403814.1">
    <property type="nucleotide sequence ID" value="NZ_QFFG01000001.1"/>
</dbReference>
<organism evidence="1 2">
    <name type="scientific">Polaribacter aquimarinus</name>
    <dbReference type="NCBI Taxonomy" id="2100726"/>
    <lineage>
        <taxon>Bacteria</taxon>
        <taxon>Pseudomonadati</taxon>
        <taxon>Bacteroidota</taxon>
        <taxon>Flavobacteriia</taxon>
        <taxon>Flavobacteriales</taxon>
        <taxon>Flavobacteriaceae</taxon>
    </lineage>
</organism>
<gene>
    <name evidence="1" type="ORF">DIS07_03450</name>
</gene>
<dbReference type="AlphaFoldDB" id="A0A2U2JEY2"/>
<dbReference type="Proteomes" id="UP000245670">
    <property type="component" value="Unassembled WGS sequence"/>
</dbReference>
<accession>A0A2U2JEY2</accession>
<protein>
    <submittedName>
        <fullName evidence="1">Uncharacterized protein</fullName>
    </submittedName>
</protein>
<sequence length="126" mass="15036">MNESKRLNFLKSYLKLYGVEKIKLTNETVDSISGIAIYDENDPEERQEFIWHKSEMEIPSPELNILIEKIVAEKWHNGDKISERIEELEFEEFDNSTKEKILTELFDVRIRMVDNGEETDSYFVHY</sequence>
<keyword evidence="2" id="KW-1185">Reference proteome</keyword>
<evidence type="ECO:0000313" key="1">
    <source>
        <dbReference type="EMBL" id="PWG06907.1"/>
    </source>
</evidence>
<evidence type="ECO:0000313" key="2">
    <source>
        <dbReference type="Proteomes" id="UP000245670"/>
    </source>
</evidence>